<sequence length="181" mass="19413">MDPSIAYRTAESQLVDLPSPWVHSRRVLEQARCLSSALGADADLLAVAAVLHDVGYASAAVDTGQHTIDGARHLSRLDAEPQVCSLVAHHSSSEWEAAELGLSAERAAFRRPPSELVDAITYCDLTSGPDGAEVAPASRLDEVLKRYGPDHVVHRTVAAARPTQLAMVERVEKRLTESGLS</sequence>
<dbReference type="SUPFAM" id="SSF109604">
    <property type="entry name" value="HD-domain/PDEase-like"/>
    <property type="match status" value="1"/>
</dbReference>
<keyword evidence="3" id="KW-1185">Reference proteome</keyword>
<name>A0ABZ1TVX0_9ACTN</name>
<dbReference type="Proteomes" id="UP001432222">
    <property type="component" value="Chromosome"/>
</dbReference>
<proteinExistence type="predicted"/>
<dbReference type="RefSeq" id="WP_328954129.1">
    <property type="nucleotide sequence ID" value="NZ_CP108110.1"/>
</dbReference>
<dbReference type="InterPro" id="IPR006675">
    <property type="entry name" value="HDIG_dom"/>
</dbReference>
<dbReference type="Pfam" id="PF01966">
    <property type="entry name" value="HD"/>
    <property type="match status" value="1"/>
</dbReference>
<accession>A0ABZ1TVX0</accession>
<evidence type="ECO:0000259" key="1">
    <source>
        <dbReference type="PROSITE" id="PS51831"/>
    </source>
</evidence>
<dbReference type="PROSITE" id="PS51831">
    <property type="entry name" value="HD"/>
    <property type="match status" value="1"/>
</dbReference>
<dbReference type="Gene3D" id="1.10.3210.10">
    <property type="entry name" value="Hypothetical protein af1432"/>
    <property type="match status" value="1"/>
</dbReference>
<dbReference type="InterPro" id="IPR006674">
    <property type="entry name" value="HD_domain"/>
</dbReference>
<dbReference type="EMBL" id="CP108110">
    <property type="protein sequence ID" value="WUQ83095.1"/>
    <property type="molecule type" value="Genomic_DNA"/>
</dbReference>
<evidence type="ECO:0000313" key="2">
    <source>
        <dbReference type="EMBL" id="WUQ83095.1"/>
    </source>
</evidence>
<evidence type="ECO:0000313" key="3">
    <source>
        <dbReference type="Proteomes" id="UP001432222"/>
    </source>
</evidence>
<gene>
    <name evidence="2" type="ORF">OHA16_08985</name>
</gene>
<reference evidence="2" key="1">
    <citation type="submission" date="2022-10" db="EMBL/GenBank/DDBJ databases">
        <title>The complete genomes of actinobacterial strains from the NBC collection.</title>
        <authorList>
            <person name="Joergensen T.S."/>
            <person name="Alvarez Arevalo M."/>
            <person name="Sterndorff E.B."/>
            <person name="Faurdal D."/>
            <person name="Vuksanovic O."/>
            <person name="Mourched A.-S."/>
            <person name="Charusanti P."/>
            <person name="Shaw S."/>
            <person name="Blin K."/>
            <person name="Weber T."/>
        </authorList>
    </citation>
    <scope>NUCLEOTIDE SEQUENCE</scope>
    <source>
        <strain evidence="2">NBC_00222</strain>
    </source>
</reference>
<organism evidence="2 3">
    <name type="scientific">Kitasatospora purpeofusca</name>
    <dbReference type="NCBI Taxonomy" id="67352"/>
    <lineage>
        <taxon>Bacteria</taxon>
        <taxon>Bacillati</taxon>
        <taxon>Actinomycetota</taxon>
        <taxon>Actinomycetes</taxon>
        <taxon>Kitasatosporales</taxon>
        <taxon>Streptomycetaceae</taxon>
        <taxon>Kitasatospora</taxon>
    </lineage>
</organism>
<feature type="domain" description="HD" evidence="1">
    <location>
        <begin position="20"/>
        <end position="126"/>
    </location>
</feature>
<dbReference type="NCBIfam" id="TIGR00277">
    <property type="entry name" value="HDIG"/>
    <property type="match status" value="1"/>
</dbReference>
<protein>
    <submittedName>
        <fullName evidence="2">HD domain-containing protein</fullName>
    </submittedName>
</protein>